<feature type="transmembrane region" description="Helical" evidence="1">
    <location>
        <begin position="79"/>
        <end position="95"/>
    </location>
</feature>
<feature type="transmembrane region" description="Helical" evidence="1">
    <location>
        <begin position="14"/>
        <end position="31"/>
    </location>
</feature>
<name>A0A815MBK7_ADIRI</name>
<sequence length="187" mass="21832">MEQLYKLLKSLDNIYIILLLWSLTAINLYFLAKPLNDYTISVSLTTIPTVLDTMTYYTADEGYQVLSNLGEGGRNAYRLVNYVDFVFPFLMFLSISSSNIAFGKGRYYLIAPLVCMVFDYLENIAERYVLEIFPERNDFVMNLACYFGLVKMSAVIVSGSLFTFNVLQWFWRRRNYPLEKQQQQKSQ</sequence>
<comment type="caution">
    <text evidence="2">The sequence shown here is derived from an EMBL/GenBank/DDBJ whole genome shotgun (WGS) entry which is preliminary data.</text>
</comment>
<keyword evidence="1" id="KW-1133">Transmembrane helix</keyword>
<evidence type="ECO:0000256" key="1">
    <source>
        <dbReference type="SAM" id="Phobius"/>
    </source>
</evidence>
<feature type="transmembrane region" description="Helical" evidence="1">
    <location>
        <begin position="145"/>
        <end position="171"/>
    </location>
</feature>
<protein>
    <submittedName>
        <fullName evidence="2">Uncharacterized protein</fullName>
    </submittedName>
</protein>
<accession>A0A815MBK7</accession>
<reference evidence="2" key="1">
    <citation type="submission" date="2021-02" db="EMBL/GenBank/DDBJ databases">
        <authorList>
            <person name="Nowell W R."/>
        </authorList>
    </citation>
    <scope>NUCLEOTIDE SEQUENCE</scope>
</reference>
<dbReference type="AlphaFoldDB" id="A0A815MBK7"/>
<keyword evidence="1" id="KW-0472">Membrane</keyword>
<keyword evidence="1" id="KW-0812">Transmembrane</keyword>
<proteinExistence type="predicted"/>
<dbReference type="OrthoDB" id="10012679at2759"/>
<dbReference type="EMBL" id="CAJNOJ010000372">
    <property type="protein sequence ID" value="CAF1421931.1"/>
    <property type="molecule type" value="Genomic_DNA"/>
</dbReference>
<evidence type="ECO:0000313" key="3">
    <source>
        <dbReference type="Proteomes" id="UP000663852"/>
    </source>
</evidence>
<gene>
    <name evidence="2" type="ORF">EDS130_LOCUS37553</name>
</gene>
<feature type="transmembrane region" description="Helical" evidence="1">
    <location>
        <begin position="107"/>
        <end position="125"/>
    </location>
</feature>
<dbReference type="Proteomes" id="UP000663852">
    <property type="component" value="Unassembled WGS sequence"/>
</dbReference>
<organism evidence="2 3">
    <name type="scientific">Adineta ricciae</name>
    <name type="common">Rotifer</name>
    <dbReference type="NCBI Taxonomy" id="249248"/>
    <lineage>
        <taxon>Eukaryota</taxon>
        <taxon>Metazoa</taxon>
        <taxon>Spiralia</taxon>
        <taxon>Gnathifera</taxon>
        <taxon>Rotifera</taxon>
        <taxon>Eurotatoria</taxon>
        <taxon>Bdelloidea</taxon>
        <taxon>Adinetida</taxon>
        <taxon>Adinetidae</taxon>
        <taxon>Adineta</taxon>
    </lineage>
</organism>
<evidence type="ECO:0000313" key="2">
    <source>
        <dbReference type="EMBL" id="CAF1421931.1"/>
    </source>
</evidence>